<gene>
    <name evidence="1" type="ORF">UFOVP140_25</name>
</gene>
<reference evidence="1" key="1">
    <citation type="submission" date="2020-04" db="EMBL/GenBank/DDBJ databases">
        <authorList>
            <person name="Chiriac C."/>
            <person name="Salcher M."/>
            <person name="Ghai R."/>
            <person name="Kavagutti S V."/>
        </authorList>
    </citation>
    <scope>NUCLEOTIDE SEQUENCE</scope>
</reference>
<sequence length="107" mass="11956">MTEINQVPFSEISLTEELASLTRDDVAKFFMDKVKIHNCPCCAENSWQIFSGPDVTYGLAGINQKGEINNHPFIIPAVGALCNNCGFIRPHNAFSVLNWKKNKDGRK</sequence>
<evidence type="ECO:0000313" key="1">
    <source>
        <dbReference type="EMBL" id="CAB4133056.1"/>
    </source>
</evidence>
<dbReference type="EMBL" id="LR796271">
    <property type="protein sequence ID" value="CAB4133056.1"/>
    <property type="molecule type" value="Genomic_DNA"/>
</dbReference>
<accession>A0A6J5LIV4</accession>
<organism evidence="1">
    <name type="scientific">uncultured Caudovirales phage</name>
    <dbReference type="NCBI Taxonomy" id="2100421"/>
    <lineage>
        <taxon>Viruses</taxon>
        <taxon>Duplodnaviria</taxon>
        <taxon>Heunggongvirae</taxon>
        <taxon>Uroviricota</taxon>
        <taxon>Caudoviricetes</taxon>
        <taxon>Peduoviridae</taxon>
        <taxon>Maltschvirus</taxon>
        <taxon>Maltschvirus maltsch</taxon>
    </lineage>
</organism>
<name>A0A6J5LIV4_9CAUD</name>
<protein>
    <submittedName>
        <fullName evidence="1">Uncharacterized protein</fullName>
    </submittedName>
</protein>
<proteinExistence type="predicted"/>